<comment type="caution">
    <text evidence="2">The sequence shown here is derived from an EMBL/GenBank/DDBJ whole genome shotgun (WGS) entry which is preliminary data.</text>
</comment>
<protein>
    <submittedName>
        <fullName evidence="2">Uncharacterized protein</fullName>
    </submittedName>
</protein>
<dbReference type="AlphaFoldDB" id="A0A8S1L0R8"/>
<name>A0A8S1L0R8_9CILI</name>
<evidence type="ECO:0000256" key="1">
    <source>
        <dbReference type="SAM" id="MobiDB-lite"/>
    </source>
</evidence>
<feature type="compositionally biased region" description="Polar residues" evidence="1">
    <location>
        <begin position="211"/>
        <end position="224"/>
    </location>
</feature>
<sequence>MGVTQTCIKEKNSTPQIEQAVPMILKRKPLGKKPRKQNILIPPLKYLGENEESLEQLELTLQETNINFSIHKTATFNSSSANRQSLKINQSLNLSLNTTTPNSIQQQQMIPNTSFQETNQDNQEQIVQGKQQYKESQFKMRSDALNNKRENFGRSLSSNSKAQRAQNFNDESSISQRKDSEANTKKSILKNKQPVIANQLKRGISLKQQQLPINFDDTQSQKTSKSQKRVKFDPKIFRPKNTHFLQ</sequence>
<feature type="region of interest" description="Disordered" evidence="1">
    <location>
        <begin position="150"/>
        <end position="190"/>
    </location>
</feature>
<feature type="compositionally biased region" description="Basic residues" evidence="1">
    <location>
        <begin position="237"/>
        <end position="246"/>
    </location>
</feature>
<accession>A0A8S1L0R8</accession>
<keyword evidence="3" id="KW-1185">Reference proteome</keyword>
<evidence type="ECO:0000313" key="3">
    <source>
        <dbReference type="Proteomes" id="UP000692954"/>
    </source>
</evidence>
<proteinExistence type="predicted"/>
<gene>
    <name evidence="2" type="ORF">PSON_ATCC_30995.1.T0150304</name>
</gene>
<reference evidence="2" key="1">
    <citation type="submission" date="2021-01" db="EMBL/GenBank/DDBJ databases">
        <authorList>
            <consortium name="Genoscope - CEA"/>
            <person name="William W."/>
        </authorList>
    </citation>
    <scope>NUCLEOTIDE SEQUENCE</scope>
</reference>
<feature type="compositionally biased region" description="Polar residues" evidence="1">
    <location>
        <begin position="154"/>
        <end position="175"/>
    </location>
</feature>
<dbReference type="OrthoDB" id="304261at2759"/>
<dbReference type="EMBL" id="CAJJDN010000015">
    <property type="protein sequence ID" value="CAD8061440.1"/>
    <property type="molecule type" value="Genomic_DNA"/>
</dbReference>
<evidence type="ECO:0000313" key="2">
    <source>
        <dbReference type="EMBL" id="CAD8061440.1"/>
    </source>
</evidence>
<dbReference type="Proteomes" id="UP000692954">
    <property type="component" value="Unassembled WGS sequence"/>
</dbReference>
<feature type="region of interest" description="Disordered" evidence="1">
    <location>
        <begin position="211"/>
        <end position="246"/>
    </location>
</feature>
<organism evidence="2 3">
    <name type="scientific">Paramecium sonneborni</name>
    <dbReference type="NCBI Taxonomy" id="65129"/>
    <lineage>
        <taxon>Eukaryota</taxon>
        <taxon>Sar</taxon>
        <taxon>Alveolata</taxon>
        <taxon>Ciliophora</taxon>
        <taxon>Intramacronucleata</taxon>
        <taxon>Oligohymenophorea</taxon>
        <taxon>Peniculida</taxon>
        <taxon>Parameciidae</taxon>
        <taxon>Paramecium</taxon>
    </lineage>
</organism>